<evidence type="ECO:0000313" key="3">
    <source>
        <dbReference type="Proteomes" id="UP000246740"/>
    </source>
</evidence>
<protein>
    <submittedName>
        <fullName evidence="2">Uncharacterized protein</fullName>
    </submittedName>
</protein>
<accession>A0A317XJ67</accession>
<proteinExistence type="predicted"/>
<feature type="chain" id="PRO_5016312278" evidence="1">
    <location>
        <begin position="21"/>
        <end position="56"/>
    </location>
</feature>
<evidence type="ECO:0000256" key="1">
    <source>
        <dbReference type="SAM" id="SignalP"/>
    </source>
</evidence>
<dbReference type="Proteomes" id="UP000246740">
    <property type="component" value="Unassembled WGS sequence"/>
</dbReference>
<gene>
    <name evidence="2" type="ORF">BCV70DRAFT_202744</name>
</gene>
<sequence>MAVLPKQSTTLLFFFVPLLACLLVDETAVVGLPTENGGYGWRTTAVTRVVPVMHAC</sequence>
<evidence type="ECO:0000313" key="2">
    <source>
        <dbReference type="EMBL" id="PWY97568.1"/>
    </source>
</evidence>
<keyword evidence="3" id="KW-1185">Reference proteome</keyword>
<organism evidence="2 3">
    <name type="scientific">Testicularia cyperi</name>
    <dbReference type="NCBI Taxonomy" id="1882483"/>
    <lineage>
        <taxon>Eukaryota</taxon>
        <taxon>Fungi</taxon>
        <taxon>Dikarya</taxon>
        <taxon>Basidiomycota</taxon>
        <taxon>Ustilaginomycotina</taxon>
        <taxon>Ustilaginomycetes</taxon>
        <taxon>Ustilaginales</taxon>
        <taxon>Anthracoideaceae</taxon>
        <taxon>Testicularia</taxon>
    </lineage>
</organism>
<dbReference type="AlphaFoldDB" id="A0A317XJ67"/>
<keyword evidence="1" id="KW-0732">Signal</keyword>
<dbReference type="InParanoid" id="A0A317XJ67"/>
<dbReference type="EMBL" id="KZ819205">
    <property type="protein sequence ID" value="PWY97568.1"/>
    <property type="molecule type" value="Genomic_DNA"/>
</dbReference>
<feature type="signal peptide" evidence="1">
    <location>
        <begin position="1"/>
        <end position="20"/>
    </location>
</feature>
<reference evidence="2 3" key="1">
    <citation type="journal article" date="2018" name="Mol. Biol. Evol.">
        <title>Broad Genomic Sampling Reveals a Smut Pathogenic Ancestry of the Fungal Clade Ustilaginomycotina.</title>
        <authorList>
            <person name="Kijpornyongpan T."/>
            <person name="Mondo S.J."/>
            <person name="Barry K."/>
            <person name="Sandor L."/>
            <person name="Lee J."/>
            <person name="Lipzen A."/>
            <person name="Pangilinan J."/>
            <person name="LaButti K."/>
            <person name="Hainaut M."/>
            <person name="Henrissat B."/>
            <person name="Grigoriev I.V."/>
            <person name="Spatafora J.W."/>
            <person name="Aime M.C."/>
        </authorList>
    </citation>
    <scope>NUCLEOTIDE SEQUENCE [LARGE SCALE GENOMIC DNA]</scope>
    <source>
        <strain evidence="2 3">MCA 3645</strain>
    </source>
</reference>
<name>A0A317XJ67_9BASI</name>